<evidence type="ECO:0000256" key="6">
    <source>
        <dbReference type="ARBA" id="ARBA00030388"/>
    </source>
</evidence>
<dbReference type="Proteomes" id="UP001321445">
    <property type="component" value="Chromosome"/>
</dbReference>
<keyword evidence="2" id="KW-1277">Toxin-antitoxin system</keyword>
<protein>
    <recommendedName>
        <fullName evidence="6">Putative mRNA interferase YoeB</fullName>
    </recommendedName>
</protein>
<dbReference type="InterPro" id="IPR009614">
    <property type="entry name" value="YoeB_toxin"/>
</dbReference>
<sequence>MIVAFSDIAWEDYLHWQQTNKKVLKRINLLIKDITRNPQDNHGLGKPEMLKGNLAGYFSRRITDEHRLVYKVDGDCLIVAQCRFHYV</sequence>
<evidence type="ECO:0000313" key="8">
    <source>
        <dbReference type="Proteomes" id="UP001321445"/>
    </source>
</evidence>
<evidence type="ECO:0000256" key="4">
    <source>
        <dbReference type="ARBA" id="ARBA00022759"/>
    </source>
</evidence>
<comment type="similarity">
    <text evidence="1">Belongs to the YoeB family.</text>
</comment>
<dbReference type="PANTHER" id="PTHR38039">
    <property type="entry name" value="TOXIN YOEB"/>
    <property type="match status" value="1"/>
</dbReference>
<dbReference type="NCBIfam" id="TIGR02116">
    <property type="entry name" value="toxin_Txe_YoeB"/>
    <property type="match status" value="1"/>
</dbReference>
<keyword evidence="4" id="KW-0255">Endonuclease</keyword>
<gene>
    <name evidence="7" type="primary">yoeB_2</name>
    <name evidence="7" type="ORF">HCR_10500</name>
</gene>
<evidence type="ECO:0000256" key="5">
    <source>
        <dbReference type="ARBA" id="ARBA00022801"/>
    </source>
</evidence>
<dbReference type="InterPro" id="IPR035093">
    <property type="entry name" value="RelE/ParE_toxin_dom_sf"/>
</dbReference>
<keyword evidence="3" id="KW-0540">Nuclease</keyword>
<name>A0ABM8FM02_9BACT</name>
<organism evidence="7 8">
    <name type="scientific">Hydrogenimonas cancrithermarum</name>
    <dbReference type="NCBI Taxonomy" id="2993563"/>
    <lineage>
        <taxon>Bacteria</taxon>
        <taxon>Pseudomonadati</taxon>
        <taxon>Campylobacterota</taxon>
        <taxon>Epsilonproteobacteria</taxon>
        <taxon>Campylobacterales</taxon>
        <taxon>Hydrogenimonadaceae</taxon>
        <taxon>Hydrogenimonas</taxon>
    </lineage>
</organism>
<dbReference type="PANTHER" id="PTHR38039:SF1">
    <property type="entry name" value="TOXIN YOEB"/>
    <property type="match status" value="1"/>
</dbReference>
<dbReference type="EMBL" id="AP027370">
    <property type="protein sequence ID" value="BDY12738.1"/>
    <property type="molecule type" value="Genomic_DNA"/>
</dbReference>
<dbReference type="Gene3D" id="3.30.2310.20">
    <property type="entry name" value="RelE-like"/>
    <property type="match status" value="1"/>
</dbReference>
<keyword evidence="5" id="KW-0378">Hydrolase</keyword>
<evidence type="ECO:0000256" key="3">
    <source>
        <dbReference type="ARBA" id="ARBA00022722"/>
    </source>
</evidence>
<reference evidence="7 8" key="1">
    <citation type="submission" date="2023-03" db="EMBL/GenBank/DDBJ databases">
        <title>Description of Hydrogenimonas sp. ISO32.</title>
        <authorList>
            <person name="Mino S."/>
            <person name="Fukazawa S."/>
            <person name="Sawabe T."/>
        </authorList>
    </citation>
    <scope>NUCLEOTIDE SEQUENCE [LARGE SCALE GENOMIC DNA]</scope>
    <source>
        <strain evidence="7 8">ISO32</strain>
    </source>
</reference>
<evidence type="ECO:0000256" key="2">
    <source>
        <dbReference type="ARBA" id="ARBA00022649"/>
    </source>
</evidence>
<proteinExistence type="inferred from homology"/>
<evidence type="ECO:0000256" key="1">
    <source>
        <dbReference type="ARBA" id="ARBA00008172"/>
    </source>
</evidence>
<accession>A0ABM8FM02</accession>
<dbReference type="SUPFAM" id="SSF143011">
    <property type="entry name" value="RelE-like"/>
    <property type="match status" value="1"/>
</dbReference>
<dbReference type="RefSeq" id="WP_286337917.1">
    <property type="nucleotide sequence ID" value="NZ_AP027370.1"/>
</dbReference>
<keyword evidence="8" id="KW-1185">Reference proteome</keyword>
<evidence type="ECO:0000313" key="7">
    <source>
        <dbReference type="EMBL" id="BDY12738.1"/>
    </source>
</evidence>
<dbReference type="Pfam" id="PF06769">
    <property type="entry name" value="YoeB_toxin"/>
    <property type="match status" value="1"/>
</dbReference>